<evidence type="ECO:0000313" key="1">
    <source>
        <dbReference type="EMBL" id="KAF5899272.1"/>
    </source>
</evidence>
<organism evidence="1 2">
    <name type="scientific">Clarias magur</name>
    <name type="common">Asian catfish</name>
    <name type="synonym">Macropteronotus magur</name>
    <dbReference type="NCBI Taxonomy" id="1594786"/>
    <lineage>
        <taxon>Eukaryota</taxon>
        <taxon>Metazoa</taxon>
        <taxon>Chordata</taxon>
        <taxon>Craniata</taxon>
        <taxon>Vertebrata</taxon>
        <taxon>Euteleostomi</taxon>
        <taxon>Actinopterygii</taxon>
        <taxon>Neopterygii</taxon>
        <taxon>Teleostei</taxon>
        <taxon>Ostariophysi</taxon>
        <taxon>Siluriformes</taxon>
        <taxon>Clariidae</taxon>
        <taxon>Clarias</taxon>
    </lineage>
</organism>
<dbReference type="AlphaFoldDB" id="A0A8J4UMU0"/>
<accession>A0A8J4UMU0</accession>
<dbReference type="EMBL" id="QNUK01000173">
    <property type="protein sequence ID" value="KAF5899272.1"/>
    <property type="molecule type" value="Genomic_DNA"/>
</dbReference>
<protein>
    <submittedName>
        <fullName evidence="1">Highly reducing polyketide synthase gloL</fullName>
    </submittedName>
</protein>
<evidence type="ECO:0000313" key="2">
    <source>
        <dbReference type="Proteomes" id="UP000727407"/>
    </source>
</evidence>
<name>A0A8J4UMU0_CLAMG</name>
<keyword evidence="2" id="KW-1185">Reference proteome</keyword>
<dbReference type="Proteomes" id="UP000727407">
    <property type="component" value="Unassembled WGS sequence"/>
</dbReference>
<proteinExistence type="predicted"/>
<gene>
    <name evidence="1" type="primary">gloL</name>
    <name evidence="1" type="ORF">DAT39_011052</name>
</gene>
<comment type="caution">
    <text evidence="1">The sequence shown here is derived from an EMBL/GenBank/DDBJ whole genome shotgun (WGS) entry which is preliminary data.</text>
</comment>
<reference evidence="1" key="1">
    <citation type="submission" date="2020-07" db="EMBL/GenBank/DDBJ databases">
        <title>Clarias magur genome sequencing, assembly and annotation.</title>
        <authorList>
            <person name="Kushwaha B."/>
            <person name="Kumar R."/>
            <person name="Das P."/>
            <person name="Joshi C.G."/>
            <person name="Kumar D."/>
            <person name="Nagpure N.S."/>
            <person name="Pandey M."/>
            <person name="Agarwal S."/>
            <person name="Srivastava S."/>
            <person name="Singh M."/>
            <person name="Sahoo L."/>
            <person name="Jayasankar P."/>
            <person name="Meher P.K."/>
            <person name="Koringa P.G."/>
            <person name="Iquebal M.A."/>
            <person name="Das S.P."/>
            <person name="Bit A."/>
            <person name="Patnaik S."/>
            <person name="Patel N."/>
            <person name="Shah T.M."/>
            <person name="Hinsu A."/>
            <person name="Jena J.K."/>
        </authorList>
    </citation>
    <scope>NUCLEOTIDE SEQUENCE</scope>
    <source>
        <strain evidence="1">CIFAMagur01</strain>
        <tissue evidence="1">Testis</tissue>
    </source>
</reference>
<sequence>MSSLSVSLTLRRIACTQQEAGEKHLPSVNGNAINMHAAETKARPRPPNRACPWATRWTQCLAPGSDL</sequence>